<protein>
    <submittedName>
        <fullName evidence="1">Uncharacterized protein</fullName>
    </submittedName>
</protein>
<evidence type="ECO:0000313" key="2">
    <source>
        <dbReference type="Proteomes" id="UP000886998"/>
    </source>
</evidence>
<reference evidence="1" key="1">
    <citation type="submission" date="2020-08" db="EMBL/GenBank/DDBJ databases">
        <title>Multicomponent nature underlies the extraordinary mechanical properties of spider dragline silk.</title>
        <authorList>
            <person name="Kono N."/>
            <person name="Nakamura H."/>
            <person name="Mori M."/>
            <person name="Yoshida Y."/>
            <person name="Ohtoshi R."/>
            <person name="Malay A.D."/>
            <person name="Moran D.A.P."/>
            <person name="Tomita M."/>
            <person name="Numata K."/>
            <person name="Arakawa K."/>
        </authorList>
    </citation>
    <scope>NUCLEOTIDE SEQUENCE</scope>
</reference>
<dbReference type="AlphaFoldDB" id="A0A8X6X8J6"/>
<comment type="caution">
    <text evidence="1">The sequence shown here is derived from an EMBL/GenBank/DDBJ whole genome shotgun (WGS) entry which is preliminary data.</text>
</comment>
<evidence type="ECO:0000313" key="1">
    <source>
        <dbReference type="EMBL" id="GFY48684.1"/>
    </source>
</evidence>
<sequence>MTEEERAFVRERNRLSTIQRCHTEPSERRAARLEDTRLRTQQSHANLLQRALNPPGKTLNAVFTLCQEDAFARTLLYSEVPSYYMWNETKKVFIRRRRGEPVIFRKNTIGRLYTVAS</sequence>
<name>A0A8X6X8J6_9ARAC</name>
<gene>
    <name evidence="1" type="primary">NOO_LOCUS13119</name>
    <name evidence="1" type="ORF">TNIN_261001</name>
</gene>
<organism evidence="1 2">
    <name type="scientific">Trichonephila inaurata madagascariensis</name>
    <dbReference type="NCBI Taxonomy" id="2747483"/>
    <lineage>
        <taxon>Eukaryota</taxon>
        <taxon>Metazoa</taxon>
        <taxon>Ecdysozoa</taxon>
        <taxon>Arthropoda</taxon>
        <taxon>Chelicerata</taxon>
        <taxon>Arachnida</taxon>
        <taxon>Araneae</taxon>
        <taxon>Araneomorphae</taxon>
        <taxon>Entelegynae</taxon>
        <taxon>Araneoidea</taxon>
        <taxon>Nephilidae</taxon>
        <taxon>Trichonephila</taxon>
        <taxon>Trichonephila inaurata</taxon>
    </lineage>
</organism>
<dbReference type="Proteomes" id="UP000886998">
    <property type="component" value="Unassembled WGS sequence"/>
</dbReference>
<dbReference type="EMBL" id="BMAV01006606">
    <property type="protein sequence ID" value="GFY48684.1"/>
    <property type="molecule type" value="Genomic_DNA"/>
</dbReference>
<accession>A0A8X6X8J6</accession>
<dbReference type="OrthoDB" id="8121869at2759"/>
<keyword evidence="2" id="KW-1185">Reference proteome</keyword>
<proteinExistence type="predicted"/>